<organism evidence="1 2">
    <name type="scientific">Trichomonas vaginalis (strain ATCC PRA-98 / G3)</name>
    <dbReference type="NCBI Taxonomy" id="412133"/>
    <lineage>
        <taxon>Eukaryota</taxon>
        <taxon>Metamonada</taxon>
        <taxon>Parabasalia</taxon>
        <taxon>Trichomonadida</taxon>
        <taxon>Trichomonadidae</taxon>
        <taxon>Trichomonas</taxon>
    </lineage>
</organism>
<reference evidence="1" key="1">
    <citation type="submission" date="2006-10" db="EMBL/GenBank/DDBJ databases">
        <authorList>
            <person name="Amadeo P."/>
            <person name="Zhao Q."/>
            <person name="Wortman J."/>
            <person name="Fraser-Liggett C."/>
            <person name="Carlton J."/>
        </authorList>
    </citation>
    <scope>NUCLEOTIDE SEQUENCE</scope>
    <source>
        <strain evidence="1">G3</strain>
    </source>
</reference>
<dbReference type="RefSeq" id="XP_001321371.1">
    <property type="nucleotide sequence ID" value="XM_001321336.1"/>
</dbReference>
<reference evidence="1" key="2">
    <citation type="journal article" date="2007" name="Science">
        <title>Draft genome sequence of the sexually transmitted pathogen Trichomonas vaginalis.</title>
        <authorList>
            <person name="Carlton J.M."/>
            <person name="Hirt R.P."/>
            <person name="Silva J.C."/>
            <person name="Delcher A.L."/>
            <person name="Schatz M."/>
            <person name="Zhao Q."/>
            <person name="Wortman J.R."/>
            <person name="Bidwell S.L."/>
            <person name="Alsmark U.C.M."/>
            <person name="Besteiro S."/>
            <person name="Sicheritz-Ponten T."/>
            <person name="Noel C.J."/>
            <person name="Dacks J.B."/>
            <person name="Foster P.G."/>
            <person name="Simillion C."/>
            <person name="Van de Peer Y."/>
            <person name="Miranda-Saavedra D."/>
            <person name="Barton G.J."/>
            <person name="Westrop G.D."/>
            <person name="Mueller S."/>
            <person name="Dessi D."/>
            <person name="Fiori P.L."/>
            <person name="Ren Q."/>
            <person name="Paulsen I."/>
            <person name="Zhang H."/>
            <person name="Bastida-Corcuera F.D."/>
            <person name="Simoes-Barbosa A."/>
            <person name="Brown M.T."/>
            <person name="Hayes R.D."/>
            <person name="Mukherjee M."/>
            <person name="Okumura C.Y."/>
            <person name="Schneider R."/>
            <person name="Smith A.J."/>
            <person name="Vanacova S."/>
            <person name="Villalvazo M."/>
            <person name="Haas B.J."/>
            <person name="Pertea M."/>
            <person name="Feldblyum T.V."/>
            <person name="Utterback T.R."/>
            <person name="Shu C.L."/>
            <person name="Osoegawa K."/>
            <person name="de Jong P.J."/>
            <person name="Hrdy I."/>
            <person name="Horvathova L."/>
            <person name="Zubacova Z."/>
            <person name="Dolezal P."/>
            <person name="Malik S.B."/>
            <person name="Logsdon J.M. Jr."/>
            <person name="Henze K."/>
            <person name="Gupta A."/>
            <person name="Wang C.C."/>
            <person name="Dunne R.L."/>
            <person name="Upcroft J.A."/>
            <person name="Upcroft P."/>
            <person name="White O."/>
            <person name="Salzberg S.L."/>
            <person name="Tang P."/>
            <person name="Chiu C.-H."/>
            <person name="Lee Y.-S."/>
            <person name="Embley T.M."/>
            <person name="Coombs G.H."/>
            <person name="Mottram J.C."/>
            <person name="Tachezy J."/>
            <person name="Fraser-Liggett C.M."/>
            <person name="Johnson P.J."/>
        </authorList>
    </citation>
    <scope>NUCLEOTIDE SEQUENCE [LARGE SCALE GENOMIC DNA]</scope>
    <source>
        <strain evidence="1">G3</strain>
    </source>
</reference>
<accession>A2EDT2</accession>
<dbReference type="GO" id="GO:0000387">
    <property type="term" value="P:spliceosomal snRNP assembly"/>
    <property type="evidence" value="ECO:0007669"/>
    <property type="project" value="InterPro"/>
</dbReference>
<dbReference type="Pfam" id="PF04938">
    <property type="entry name" value="SIP1"/>
    <property type="match status" value="1"/>
</dbReference>
<sequence>MKTSVWELMTGKKKNPTQAEEIKEASKNENDIDKDLDQSTLSFKYIQPVDEKLKLLDKFIPDQEWLKKFSMWFSYMRIYISVLSKTTEETNIDKLIQRIENGEPPQISEISGCDDICDLFAYFSKYEIDYTKNDLIWIFTACIYETRLAPDDSVKSMQIILEKIIQQVNALNSKEDVLYSDLMILYCIITTFFHQH</sequence>
<proteinExistence type="predicted"/>
<dbReference type="VEuPathDB" id="TrichDB:TVAGG3_0948770"/>
<keyword evidence="2" id="KW-1185">Reference proteome</keyword>
<dbReference type="InterPro" id="IPR035426">
    <property type="entry name" value="Gemin2/Brr1"/>
</dbReference>
<evidence type="ECO:0000313" key="1">
    <source>
        <dbReference type="EMBL" id="EAY09148.1"/>
    </source>
</evidence>
<protein>
    <submittedName>
        <fullName evidence="1">Uncharacterized protein</fullName>
    </submittedName>
</protein>
<gene>
    <name evidence="1" type="ORF">TVAG_363630</name>
</gene>
<evidence type="ECO:0000313" key="2">
    <source>
        <dbReference type="Proteomes" id="UP000001542"/>
    </source>
</evidence>
<dbReference type="EMBL" id="DS113363">
    <property type="protein sequence ID" value="EAY09148.1"/>
    <property type="molecule type" value="Genomic_DNA"/>
</dbReference>
<name>A2EDT2_TRIV3</name>
<dbReference type="VEuPathDB" id="TrichDB:TVAG_363630"/>
<dbReference type="AlphaFoldDB" id="A2EDT2"/>
<dbReference type="KEGG" id="tva:4767064"/>
<dbReference type="Gene3D" id="1.20.58.1070">
    <property type="match status" value="1"/>
</dbReference>
<dbReference type="SMR" id="A2EDT2"/>
<dbReference type="Proteomes" id="UP000001542">
    <property type="component" value="Unassembled WGS sequence"/>
</dbReference>
<dbReference type="InParanoid" id="A2EDT2"/>